<dbReference type="Proteomes" id="UP000186819">
    <property type="component" value="Unassembled WGS sequence"/>
</dbReference>
<feature type="chain" id="PRO_5013224182" evidence="1">
    <location>
        <begin position="25"/>
        <end position="200"/>
    </location>
</feature>
<dbReference type="EMBL" id="FTMD01000007">
    <property type="protein sequence ID" value="SIQ80911.1"/>
    <property type="molecule type" value="Genomic_DNA"/>
</dbReference>
<organism evidence="2 3">
    <name type="scientific">Aromatoleum tolulyticum</name>
    <dbReference type="NCBI Taxonomy" id="34027"/>
    <lineage>
        <taxon>Bacteria</taxon>
        <taxon>Pseudomonadati</taxon>
        <taxon>Pseudomonadota</taxon>
        <taxon>Betaproteobacteria</taxon>
        <taxon>Rhodocyclales</taxon>
        <taxon>Rhodocyclaceae</taxon>
        <taxon>Aromatoleum</taxon>
    </lineage>
</organism>
<gene>
    <name evidence="2" type="ORF">SAMN05421829_1073</name>
</gene>
<keyword evidence="1" id="KW-0732">Signal</keyword>
<dbReference type="STRING" id="34027.SAMN05421829_1073"/>
<keyword evidence="3" id="KW-1185">Reference proteome</keyword>
<evidence type="ECO:0000313" key="2">
    <source>
        <dbReference type="EMBL" id="SIQ80911.1"/>
    </source>
</evidence>
<evidence type="ECO:0000313" key="3">
    <source>
        <dbReference type="Proteomes" id="UP000186819"/>
    </source>
</evidence>
<dbReference type="AlphaFoldDB" id="A0A1N6VSR1"/>
<sequence>MMPYKPYIWLSIILSLCISINAKANDSSLTFSGGGILLHYPTSDYSRITYHAPEIACPADDSACPSYYHIKLRKLHPIGGTQFDSASSCLDSITVCSNIRGGQNYWVSSEGVVKISDPTAPVSKRNMGKWVVYETFWLCGWSPTNGEYSPYGGQCYSAVLSSPDKTVEFNFLLGEAGCSEIRKCWSTTLRRLRRMLSSVE</sequence>
<proteinExistence type="predicted"/>
<protein>
    <submittedName>
        <fullName evidence="2">Uncharacterized protein</fullName>
    </submittedName>
</protein>
<name>A0A1N6VSR1_9RHOO</name>
<accession>A0A1N6VSR1</accession>
<reference evidence="3" key="1">
    <citation type="submission" date="2017-01" db="EMBL/GenBank/DDBJ databases">
        <authorList>
            <person name="Varghese N."/>
            <person name="Submissions S."/>
        </authorList>
    </citation>
    <scope>NUCLEOTIDE SEQUENCE [LARGE SCALE GENOMIC DNA]</scope>
    <source>
        <strain evidence="3">ATCC 51758</strain>
    </source>
</reference>
<evidence type="ECO:0000256" key="1">
    <source>
        <dbReference type="SAM" id="SignalP"/>
    </source>
</evidence>
<feature type="signal peptide" evidence="1">
    <location>
        <begin position="1"/>
        <end position="24"/>
    </location>
</feature>